<feature type="transmembrane region" description="Helical" evidence="1">
    <location>
        <begin position="47"/>
        <end position="66"/>
    </location>
</feature>
<accession>A0ABU2JCJ7</accession>
<keyword evidence="1" id="KW-1133">Transmembrane helix</keyword>
<dbReference type="Gene3D" id="3.30.70.270">
    <property type="match status" value="1"/>
</dbReference>
<dbReference type="SMART" id="SM00052">
    <property type="entry name" value="EAL"/>
    <property type="match status" value="1"/>
</dbReference>
<dbReference type="SUPFAM" id="SSF141868">
    <property type="entry name" value="EAL domain-like"/>
    <property type="match status" value="1"/>
</dbReference>
<evidence type="ECO:0000256" key="1">
    <source>
        <dbReference type="SAM" id="Phobius"/>
    </source>
</evidence>
<feature type="transmembrane region" description="Helical" evidence="1">
    <location>
        <begin position="111"/>
        <end position="127"/>
    </location>
</feature>
<keyword evidence="5" id="KW-1185">Reference proteome</keyword>
<dbReference type="EC" id="2.7.7.65" evidence="4"/>
<feature type="transmembrane region" description="Helical" evidence="1">
    <location>
        <begin position="205"/>
        <end position="226"/>
    </location>
</feature>
<comment type="caution">
    <text evidence="4">The sequence shown here is derived from an EMBL/GenBank/DDBJ whole genome shotgun (WGS) entry which is preliminary data.</text>
</comment>
<feature type="domain" description="GGDEF" evidence="3">
    <location>
        <begin position="353"/>
        <end position="484"/>
    </location>
</feature>
<dbReference type="InterPro" id="IPR001633">
    <property type="entry name" value="EAL_dom"/>
</dbReference>
<feature type="transmembrane region" description="Helical" evidence="1">
    <location>
        <begin position="139"/>
        <end position="158"/>
    </location>
</feature>
<evidence type="ECO:0000259" key="3">
    <source>
        <dbReference type="PROSITE" id="PS50887"/>
    </source>
</evidence>
<dbReference type="InterPro" id="IPR035919">
    <property type="entry name" value="EAL_sf"/>
</dbReference>
<dbReference type="SMART" id="SM00267">
    <property type="entry name" value="GGDEF"/>
    <property type="match status" value="1"/>
</dbReference>
<evidence type="ECO:0000313" key="4">
    <source>
        <dbReference type="EMBL" id="MDT0262700.1"/>
    </source>
</evidence>
<dbReference type="SUPFAM" id="SSF55073">
    <property type="entry name" value="Nucleotide cyclase"/>
    <property type="match status" value="1"/>
</dbReference>
<dbReference type="Proteomes" id="UP001183176">
    <property type="component" value="Unassembled WGS sequence"/>
</dbReference>
<keyword evidence="1" id="KW-0472">Membrane</keyword>
<sequence length="764" mass="81403">MSNRSSARTAVALRSVRLLGVAVWVVIAAGFLINVLGVSGSGTGVQTVHVVTLAVFFVLLLLRVAVAAVAGLRRRRSLLVLFAALLLWGAGSTVLNASFRPDVTHFPAPGEWLFLASYLALAGYLVLDTAHRMNTALDAWLEAIVVCGGTACLAGSTLMTPVAGVLGSDGVPSLLALLYPMIDVALALLVVAQVVLRIRWGISQAVMLCLGLLLFAVADLSFVVHVSAGTYGFGVLDGLLWAAGFALVVETACSSRTHVHKALPRRAGPGLMVVAAAAAIAVLAFRPQSGLGPYLTVPAVVTLLAAGGRLVLALREANGAAEAFALSRTDDLTLLPNRRSVIAELEGALATDGPLALMLLDLDGFKEVNDTLGHAAGDSVLQLAAHRMREALPSSVLIGRLGGDEYAIVVPDDDVIELLEMAQTIRDVLLEPTLVDGIELSTSASIGVTVRTGSDVASVELLRRADVAMYQAKSTRSGAVIYDAHSDDFSRHKLQLAEDLRRAIPDGQLVVYYQPQIDAATQRVCGLEALVRWQHPQQGLLSPIAFLPAARRDGLMLQLSDAVGRMVVADLRRWRDKGLDPRVSLNCAPPELLSGAFLPRLFEAIAEAELPPDSLVIEVTEDSFIAEPERARTILRGIRNHKVQIAIDDYGTGFSSLSYLRDLPVQELKMDRSFISTMRTDSRSRMIVASTFQMAHALGLRTVAEGVENAATAADLIAMGVDVLQGYHVARPMPAGEVEGWVREWSRLADDGMASMRADGSADQ</sequence>
<dbReference type="Pfam" id="PF00563">
    <property type="entry name" value="EAL"/>
    <property type="match status" value="1"/>
</dbReference>
<dbReference type="NCBIfam" id="TIGR00254">
    <property type="entry name" value="GGDEF"/>
    <property type="match status" value="1"/>
</dbReference>
<dbReference type="EC" id="3.1.4.52" evidence="4"/>
<dbReference type="EMBL" id="JAVREH010000021">
    <property type="protein sequence ID" value="MDT0262700.1"/>
    <property type="molecule type" value="Genomic_DNA"/>
</dbReference>
<dbReference type="PANTHER" id="PTHR33121:SF79">
    <property type="entry name" value="CYCLIC DI-GMP PHOSPHODIESTERASE PDED-RELATED"/>
    <property type="match status" value="1"/>
</dbReference>
<dbReference type="Pfam" id="PF00990">
    <property type="entry name" value="GGDEF"/>
    <property type="match status" value="1"/>
</dbReference>
<dbReference type="Gene3D" id="3.20.20.450">
    <property type="entry name" value="EAL domain"/>
    <property type="match status" value="1"/>
</dbReference>
<feature type="transmembrane region" description="Helical" evidence="1">
    <location>
        <begin position="238"/>
        <end position="255"/>
    </location>
</feature>
<dbReference type="CDD" id="cd01949">
    <property type="entry name" value="GGDEF"/>
    <property type="match status" value="1"/>
</dbReference>
<evidence type="ECO:0000313" key="5">
    <source>
        <dbReference type="Proteomes" id="UP001183176"/>
    </source>
</evidence>
<reference evidence="5" key="1">
    <citation type="submission" date="2023-07" db="EMBL/GenBank/DDBJ databases">
        <title>30 novel species of actinomycetes from the DSMZ collection.</title>
        <authorList>
            <person name="Nouioui I."/>
        </authorList>
    </citation>
    <scope>NUCLEOTIDE SEQUENCE [LARGE SCALE GENOMIC DNA]</scope>
    <source>
        <strain evidence="5">DSM 44399</strain>
    </source>
</reference>
<feature type="transmembrane region" description="Helical" evidence="1">
    <location>
        <begin position="178"/>
        <end position="198"/>
    </location>
</feature>
<feature type="transmembrane region" description="Helical" evidence="1">
    <location>
        <begin position="21"/>
        <end position="41"/>
    </location>
</feature>
<dbReference type="InterPro" id="IPR000160">
    <property type="entry name" value="GGDEF_dom"/>
</dbReference>
<dbReference type="InterPro" id="IPR029787">
    <property type="entry name" value="Nucleotide_cyclase"/>
</dbReference>
<evidence type="ECO:0000259" key="2">
    <source>
        <dbReference type="PROSITE" id="PS50883"/>
    </source>
</evidence>
<keyword evidence="1" id="KW-0812">Transmembrane</keyword>
<dbReference type="GO" id="GO:0071111">
    <property type="term" value="F:cyclic-guanylate-specific phosphodiesterase activity"/>
    <property type="evidence" value="ECO:0007669"/>
    <property type="project" value="UniProtKB-EC"/>
</dbReference>
<name>A0ABU2JCJ7_9ACTN</name>
<keyword evidence="4" id="KW-0808">Transferase</keyword>
<dbReference type="RefSeq" id="WP_311423849.1">
    <property type="nucleotide sequence ID" value="NZ_JAVREH010000021.1"/>
</dbReference>
<gene>
    <name evidence="4" type="ORF">RM423_14990</name>
</gene>
<dbReference type="PROSITE" id="PS50883">
    <property type="entry name" value="EAL"/>
    <property type="match status" value="1"/>
</dbReference>
<dbReference type="InterPro" id="IPR043128">
    <property type="entry name" value="Rev_trsase/Diguanyl_cyclase"/>
</dbReference>
<dbReference type="PROSITE" id="PS50887">
    <property type="entry name" value="GGDEF"/>
    <property type="match status" value="1"/>
</dbReference>
<organism evidence="4 5">
    <name type="scientific">Jatrophihabitans lederbergiae</name>
    <dbReference type="NCBI Taxonomy" id="3075547"/>
    <lineage>
        <taxon>Bacteria</taxon>
        <taxon>Bacillati</taxon>
        <taxon>Actinomycetota</taxon>
        <taxon>Actinomycetes</taxon>
        <taxon>Jatrophihabitantales</taxon>
        <taxon>Jatrophihabitantaceae</taxon>
        <taxon>Jatrophihabitans</taxon>
    </lineage>
</organism>
<dbReference type="CDD" id="cd01948">
    <property type="entry name" value="EAL"/>
    <property type="match status" value="1"/>
</dbReference>
<dbReference type="PANTHER" id="PTHR33121">
    <property type="entry name" value="CYCLIC DI-GMP PHOSPHODIESTERASE PDEF"/>
    <property type="match status" value="1"/>
</dbReference>
<keyword evidence="4" id="KW-0378">Hydrolase</keyword>
<protein>
    <submittedName>
        <fullName evidence="4">Bifunctional diguanylate cyclase/phosphodiesterase</fullName>
        <ecNumber evidence="4">2.7.7.65</ecNumber>
        <ecNumber evidence="4">3.1.4.52</ecNumber>
    </submittedName>
</protein>
<keyword evidence="4" id="KW-0548">Nucleotidyltransferase</keyword>
<feature type="domain" description="EAL" evidence="2">
    <location>
        <begin position="493"/>
        <end position="746"/>
    </location>
</feature>
<proteinExistence type="predicted"/>
<feature type="transmembrane region" description="Helical" evidence="1">
    <location>
        <begin position="78"/>
        <end position="99"/>
    </location>
</feature>
<feature type="transmembrane region" description="Helical" evidence="1">
    <location>
        <begin position="267"/>
        <end position="285"/>
    </location>
</feature>
<dbReference type="InterPro" id="IPR050706">
    <property type="entry name" value="Cyclic-di-GMP_PDE-like"/>
</dbReference>
<dbReference type="GO" id="GO:0052621">
    <property type="term" value="F:diguanylate cyclase activity"/>
    <property type="evidence" value="ECO:0007669"/>
    <property type="project" value="UniProtKB-EC"/>
</dbReference>